<evidence type="ECO:0000313" key="2">
    <source>
        <dbReference type="EMBL" id="KAJ1347414.1"/>
    </source>
</evidence>
<accession>A0AAD5MNM3</accession>
<sequence>MRAFIVLFVPVVIGKPDIPLVHAPGTYPVEEMNNEIPTMPMNPYQRTMIDTPENFYNYQFYYEKNVLPPARPRSDHDFINAHSKREPTPSSVTRRLLGGGPTPPPDTRPLQVVDINRLDGPIDNDDEQQTDDERVQRSQKLNPDSPEILEKSDSEPSGKIHSFNENVSDFNTQKKASYAETKPQSTWSPPKSIVNESDLMQDTRECCPCCRSPTYVTLNGKTPSYSSMDTKSGLSSESRTYNKGRHQFI</sequence>
<proteinExistence type="predicted"/>
<protein>
    <submittedName>
        <fullName evidence="2">Uncharacterized protein</fullName>
    </submittedName>
</protein>
<evidence type="ECO:0000313" key="3">
    <source>
        <dbReference type="Proteomes" id="UP001196413"/>
    </source>
</evidence>
<feature type="compositionally biased region" description="Basic and acidic residues" evidence="1">
    <location>
        <begin position="73"/>
        <end position="87"/>
    </location>
</feature>
<keyword evidence="3" id="KW-1185">Reference proteome</keyword>
<organism evidence="2 3">
    <name type="scientific">Parelaphostrongylus tenuis</name>
    <name type="common">Meningeal worm</name>
    <dbReference type="NCBI Taxonomy" id="148309"/>
    <lineage>
        <taxon>Eukaryota</taxon>
        <taxon>Metazoa</taxon>
        <taxon>Ecdysozoa</taxon>
        <taxon>Nematoda</taxon>
        <taxon>Chromadorea</taxon>
        <taxon>Rhabditida</taxon>
        <taxon>Rhabditina</taxon>
        <taxon>Rhabditomorpha</taxon>
        <taxon>Strongyloidea</taxon>
        <taxon>Metastrongylidae</taxon>
        <taxon>Parelaphostrongylus</taxon>
    </lineage>
</organism>
<evidence type="ECO:0000256" key="1">
    <source>
        <dbReference type="SAM" id="MobiDB-lite"/>
    </source>
</evidence>
<gene>
    <name evidence="2" type="ORF">KIN20_002466</name>
</gene>
<dbReference type="Proteomes" id="UP001196413">
    <property type="component" value="Unassembled WGS sequence"/>
</dbReference>
<name>A0AAD5MNM3_PARTN</name>
<reference evidence="2" key="1">
    <citation type="submission" date="2021-06" db="EMBL/GenBank/DDBJ databases">
        <title>Parelaphostrongylus tenuis whole genome reference sequence.</title>
        <authorList>
            <person name="Garwood T.J."/>
            <person name="Larsen P.A."/>
            <person name="Fountain-Jones N.M."/>
            <person name="Garbe J.R."/>
            <person name="Macchietto M.G."/>
            <person name="Kania S.A."/>
            <person name="Gerhold R.W."/>
            <person name="Richards J.E."/>
            <person name="Wolf T.M."/>
        </authorList>
    </citation>
    <scope>NUCLEOTIDE SEQUENCE</scope>
    <source>
        <strain evidence="2">MNPRO001-30</strain>
        <tissue evidence="2">Meninges</tissue>
    </source>
</reference>
<dbReference type="AlphaFoldDB" id="A0AAD5MNM3"/>
<feature type="region of interest" description="Disordered" evidence="1">
    <location>
        <begin position="225"/>
        <end position="249"/>
    </location>
</feature>
<feature type="compositionally biased region" description="Basic and acidic residues" evidence="1">
    <location>
        <begin position="148"/>
        <end position="158"/>
    </location>
</feature>
<comment type="caution">
    <text evidence="2">The sequence shown here is derived from an EMBL/GenBank/DDBJ whole genome shotgun (WGS) entry which is preliminary data.</text>
</comment>
<dbReference type="EMBL" id="JAHQIW010000310">
    <property type="protein sequence ID" value="KAJ1347414.1"/>
    <property type="molecule type" value="Genomic_DNA"/>
</dbReference>
<feature type="compositionally biased region" description="Polar residues" evidence="1">
    <location>
        <begin position="225"/>
        <end position="241"/>
    </location>
</feature>
<feature type="region of interest" description="Disordered" evidence="1">
    <location>
        <begin position="73"/>
        <end position="168"/>
    </location>
</feature>